<protein>
    <submittedName>
        <fullName evidence="14">Uncharacterized protein</fullName>
    </submittedName>
</protein>
<evidence type="ECO:0000313" key="14">
    <source>
        <dbReference type="EMBL" id="CAL8136818.1"/>
    </source>
</evidence>
<keyword evidence="7" id="KW-0915">Sodium</keyword>
<accession>A0ABP1RVD6</accession>
<keyword evidence="4 12" id="KW-0894">Sodium channel</keyword>
<evidence type="ECO:0000256" key="11">
    <source>
        <dbReference type="ARBA" id="ARBA00023303"/>
    </source>
</evidence>
<feature type="transmembrane region" description="Helical" evidence="13">
    <location>
        <begin position="328"/>
        <end position="352"/>
    </location>
</feature>
<organism evidence="14 15">
    <name type="scientific">Orchesella dallaii</name>
    <dbReference type="NCBI Taxonomy" id="48710"/>
    <lineage>
        <taxon>Eukaryota</taxon>
        <taxon>Metazoa</taxon>
        <taxon>Ecdysozoa</taxon>
        <taxon>Arthropoda</taxon>
        <taxon>Hexapoda</taxon>
        <taxon>Collembola</taxon>
        <taxon>Entomobryomorpha</taxon>
        <taxon>Entomobryoidea</taxon>
        <taxon>Orchesellidae</taxon>
        <taxon>Orchesellinae</taxon>
        <taxon>Orchesella</taxon>
    </lineage>
</organism>
<dbReference type="Proteomes" id="UP001642540">
    <property type="component" value="Unassembled WGS sequence"/>
</dbReference>
<keyword evidence="9 13" id="KW-0472">Membrane</keyword>
<proteinExistence type="inferred from homology"/>
<comment type="caution">
    <text evidence="14">The sequence shown here is derived from an EMBL/GenBank/DDBJ whole genome shotgun (WGS) entry which is preliminary data.</text>
</comment>
<evidence type="ECO:0000256" key="5">
    <source>
        <dbReference type="ARBA" id="ARBA00022692"/>
    </source>
</evidence>
<keyword evidence="10 12" id="KW-0739">Sodium transport</keyword>
<keyword evidence="11 12" id="KW-0407">Ion channel</keyword>
<gene>
    <name evidence="14" type="ORF">ODALV1_LOCUS26627</name>
</gene>
<evidence type="ECO:0000256" key="9">
    <source>
        <dbReference type="ARBA" id="ARBA00023136"/>
    </source>
</evidence>
<evidence type="ECO:0000256" key="1">
    <source>
        <dbReference type="ARBA" id="ARBA00004141"/>
    </source>
</evidence>
<evidence type="ECO:0000256" key="10">
    <source>
        <dbReference type="ARBA" id="ARBA00023201"/>
    </source>
</evidence>
<dbReference type="InterPro" id="IPR001873">
    <property type="entry name" value="ENaC"/>
</dbReference>
<keyword evidence="6 13" id="KW-1133">Transmembrane helix</keyword>
<keyword evidence="8 12" id="KW-0406">Ion transport</keyword>
<evidence type="ECO:0000313" key="15">
    <source>
        <dbReference type="Proteomes" id="UP001642540"/>
    </source>
</evidence>
<evidence type="ECO:0000256" key="7">
    <source>
        <dbReference type="ARBA" id="ARBA00023053"/>
    </source>
</evidence>
<evidence type="ECO:0000256" key="8">
    <source>
        <dbReference type="ARBA" id="ARBA00023065"/>
    </source>
</evidence>
<dbReference type="Pfam" id="PF00858">
    <property type="entry name" value="ASC"/>
    <property type="match status" value="1"/>
</dbReference>
<evidence type="ECO:0000256" key="12">
    <source>
        <dbReference type="RuleBase" id="RU000679"/>
    </source>
</evidence>
<evidence type="ECO:0000256" key="4">
    <source>
        <dbReference type="ARBA" id="ARBA00022461"/>
    </source>
</evidence>
<keyword evidence="3 12" id="KW-0813">Transport</keyword>
<keyword evidence="15" id="KW-1185">Reference proteome</keyword>
<reference evidence="14 15" key="1">
    <citation type="submission" date="2024-08" db="EMBL/GenBank/DDBJ databases">
        <authorList>
            <person name="Cucini C."/>
            <person name="Frati F."/>
        </authorList>
    </citation>
    <scope>NUCLEOTIDE SEQUENCE [LARGE SCALE GENOMIC DNA]</scope>
</reference>
<sequence>MGMVQEKCSEIIKSVDTIHGKCCRFRMAPALPKLISASDDNMTNISESFNASLDSIAGVDQNISMENMSLFDMAEFNSSYFMVHQAKLSDEFSIYKQPSHFSVLLNLNEETYQCDNLLTSTNQILFALHSPGNFPKMQDYHSMFVANQEVIITVFPATTYGGDREEEISKDERECSSYEWLTDYGEGFKTTKAAYFDGCLRKFISQNCKCGFMGYEMEYWESLPELSTCKTDSNSNDTICMKRMRELVSKLKHICHIHQTPCSGTAHAYETTNQPMKNAWKLWASLRRFGNDTTLAIPWVNNKTGIIHFAFNTSPQTKSTNNAEMGGFLSVILITAVSCLICLAIVVLPHLWRCICSMMVKASLYLRGVLHARKISALNTNFQP</sequence>
<evidence type="ECO:0000256" key="13">
    <source>
        <dbReference type="SAM" id="Phobius"/>
    </source>
</evidence>
<evidence type="ECO:0000256" key="3">
    <source>
        <dbReference type="ARBA" id="ARBA00022448"/>
    </source>
</evidence>
<comment type="similarity">
    <text evidence="2 12">Belongs to the amiloride-sensitive sodium channel (TC 1.A.6) family.</text>
</comment>
<keyword evidence="5 12" id="KW-0812">Transmembrane</keyword>
<evidence type="ECO:0000256" key="2">
    <source>
        <dbReference type="ARBA" id="ARBA00007193"/>
    </source>
</evidence>
<comment type="subcellular location">
    <subcellularLocation>
        <location evidence="1">Membrane</location>
        <topology evidence="1">Multi-pass membrane protein</topology>
    </subcellularLocation>
</comment>
<dbReference type="EMBL" id="CAXLJM020000112">
    <property type="protein sequence ID" value="CAL8136818.1"/>
    <property type="molecule type" value="Genomic_DNA"/>
</dbReference>
<evidence type="ECO:0000256" key="6">
    <source>
        <dbReference type="ARBA" id="ARBA00022989"/>
    </source>
</evidence>
<name>A0ABP1RVD6_9HEXA</name>